<dbReference type="Proteomes" id="UP000035579">
    <property type="component" value="Chromosome"/>
</dbReference>
<dbReference type="Proteomes" id="UP000256345">
    <property type="component" value="Unassembled WGS sequence"/>
</dbReference>
<dbReference type="SUPFAM" id="SSF51735">
    <property type="entry name" value="NAD(P)-binding Rossmann-fold domains"/>
    <property type="match status" value="1"/>
</dbReference>
<evidence type="ECO:0000313" key="5">
    <source>
        <dbReference type="Proteomes" id="UP000035579"/>
    </source>
</evidence>
<dbReference type="InterPro" id="IPR020904">
    <property type="entry name" value="Sc_DH/Rdtase_CS"/>
</dbReference>
<name>A0AAC8TJY7_9BACT</name>
<dbReference type="CDD" id="cd05233">
    <property type="entry name" value="SDR_c"/>
    <property type="match status" value="1"/>
</dbReference>
<keyword evidence="6" id="KW-1185">Reference proteome</keyword>
<accession>A0AAC8TJY7</accession>
<comment type="similarity">
    <text evidence="1">Belongs to the short-chain dehydrogenases/reductases (SDR) family.</text>
</comment>
<dbReference type="Pfam" id="PF00106">
    <property type="entry name" value="adh_short"/>
    <property type="match status" value="1"/>
</dbReference>
<dbReference type="PRINTS" id="PR00081">
    <property type="entry name" value="GDHRDH"/>
</dbReference>
<dbReference type="PANTHER" id="PTHR44196">
    <property type="entry name" value="DEHYDROGENASE/REDUCTASE SDR FAMILY MEMBER 7B"/>
    <property type="match status" value="1"/>
</dbReference>
<reference evidence="3 5" key="1">
    <citation type="submission" date="2015-05" db="EMBL/GenBank/DDBJ databases">
        <title>Genome assembly of Archangium gephyra DSM 2261.</title>
        <authorList>
            <person name="Sharma G."/>
            <person name="Subramanian S."/>
        </authorList>
    </citation>
    <scope>NUCLEOTIDE SEQUENCE [LARGE SCALE GENOMIC DNA]</scope>
    <source>
        <strain evidence="3 5">DSM 2261</strain>
    </source>
</reference>
<dbReference type="InterPro" id="IPR002347">
    <property type="entry name" value="SDR_fam"/>
</dbReference>
<dbReference type="EMBL" id="CP011509">
    <property type="protein sequence ID" value="AKJ07276.1"/>
    <property type="molecule type" value="Genomic_DNA"/>
</dbReference>
<dbReference type="KEGG" id="age:AA314_08902"/>
<gene>
    <name evidence="3" type="ORF">AA314_08902</name>
    <name evidence="4" type="ORF">ATI61_111231</name>
</gene>
<dbReference type="GO" id="GO:0016020">
    <property type="term" value="C:membrane"/>
    <property type="evidence" value="ECO:0007669"/>
    <property type="project" value="TreeGrafter"/>
</dbReference>
<dbReference type="EMBL" id="QUMU01000011">
    <property type="protein sequence ID" value="REG26681.1"/>
    <property type="molecule type" value="Genomic_DNA"/>
</dbReference>
<sequence>MKLEGKLEGKVVLVTGASRGLGEALMETFARKGARVVGVSRNADEMEAVASRLRARGYEAHALAADVGDKEAIHPLVGAASALVGPIDVLVHNASTLGPTPLPLLLDTACEDLGQVLEVNLVGPFRLTKAIAGAMVLRGGGVVVHVTSDAAVSAYPRWGAYGVSKVALEHLGRIWAAELEGTGVRFLNVDPGEMDTVMHRDAIPEADPATLARPRDVAARLVALVESVDAHPSGARVEAARVEVGRPEAA</sequence>
<keyword evidence="2" id="KW-0560">Oxidoreductase</keyword>
<dbReference type="Gene3D" id="3.40.50.720">
    <property type="entry name" value="NAD(P)-binding Rossmann-like Domain"/>
    <property type="match status" value="1"/>
</dbReference>
<dbReference type="PANTHER" id="PTHR44196:SF1">
    <property type="entry name" value="DEHYDROGENASE_REDUCTASE SDR FAMILY MEMBER 7B"/>
    <property type="match status" value="1"/>
</dbReference>
<dbReference type="InterPro" id="IPR036291">
    <property type="entry name" value="NAD(P)-bd_dom_sf"/>
</dbReference>
<evidence type="ECO:0000313" key="3">
    <source>
        <dbReference type="EMBL" id="AKJ07276.1"/>
    </source>
</evidence>
<dbReference type="GO" id="GO:0016491">
    <property type="term" value="F:oxidoreductase activity"/>
    <property type="evidence" value="ECO:0007669"/>
    <property type="project" value="UniProtKB-KW"/>
</dbReference>
<reference evidence="4 6" key="2">
    <citation type="submission" date="2018-08" db="EMBL/GenBank/DDBJ databases">
        <title>Genomic Encyclopedia of Archaeal and Bacterial Type Strains, Phase II (KMG-II): from individual species to whole genera.</title>
        <authorList>
            <person name="Goeker M."/>
        </authorList>
    </citation>
    <scope>NUCLEOTIDE SEQUENCE [LARGE SCALE GENOMIC DNA]</scope>
    <source>
        <strain evidence="4 6">DSM 2261</strain>
    </source>
</reference>
<evidence type="ECO:0000256" key="1">
    <source>
        <dbReference type="ARBA" id="ARBA00006484"/>
    </source>
</evidence>
<dbReference type="AlphaFoldDB" id="A0AAC8TJY7"/>
<evidence type="ECO:0000313" key="4">
    <source>
        <dbReference type="EMBL" id="REG26681.1"/>
    </source>
</evidence>
<dbReference type="RefSeq" id="WP_047860344.1">
    <property type="nucleotide sequence ID" value="NZ_CP011509.1"/>
</dbReference>
<evidence type="ECO:0000313" key="6">
    <source>
        <dbReference type="Proteomes" id="UP000256345"/>
    </source>
</evidence>
<protein>
    <submittedName>
        <fullName evidence="3">Oxidoreductase, short chain dehydrogenase/reductase family</fullName>
    </submittedName>
    <submittedName>
        <fullName evidence="4">Short-subunit dehydrogenase</fullName>
    </submittedName>
</protein>
<proteinExistence type="inferred from homology"/>
<evidence type="ECO:0000256" key="2">
    <source>
        <dbReference type="ARBA" id="ARBA00023002"/>
    </source>
</evidence>
<organism evidence="3 5">
    <name type="scientific">Archangium gephyra</name>
    <dbReference type="NCBI Taxonomy" id="48"/>
    <lineage>
        <taxon>Bacteria</taxon>
        <taxon>Pseudomonadati</taxon>
        <taxon>Myxococcota</taxon>
        <taxon>Myxococcia</taxon>
        <taxon>Myxococcales</taxon>
        <taxon>Cystobacterineae</taxon>
        <taxon>Archangiaceae</taxon>
        <taxon>Archangium</taxon>
    </lineage>
</organism>
<dbReference type="PROSITE" id="PS00061">
    <property type="entry name" value="ADH_SHORT"/>
    <property type="match status" value="1"/>
</dbReference>